<evidence type="ECO:0000256" key="3">
    <source>
        <dbReference type="ARBA" id="ARBA00022840"/>
    </source>
</evidence>
<keyword evidence="4" id="KW-0539">Nucleus</keyword>
<protein>
    <submittedName>
        <fullName evidence="6">Uncharacterized protein</fullName>
    </submittedName>
</protein>
<evidence type="ECO:0000256" key="1">
    <source>
        <dbReference type="ARBA" id="ARBA00004123"/>
    </source>
</evidence>
<dbReference type="Pfam" id="PF00012">
    <property type="entry name" value="HSP70"/>
    <property type="match status" value="1"/>
</dbReference>
<reference evidence="6 7" key="1">
    <citation type="journal article" date="2024" name="G3 (Bethesda)">
        <title>Genome assembly of Hibiscus sabdariffa L. provides insights into metabolisms of medicinal natural products.</title>
        <authorList>
            <person name="Kim T."/>
        </authorList>
    </citation>
    <scope>NUCLEOTIDE SEQUENCE [LARGE SCALE GENOMIC DNA]</scope>
    <source>
        <strain evidence="6">TK-2024</strain>
        <tissue evidence="6">Old leaves</tissue>
    </source>
</reference>
<feature type="region of interest" description="Disordered" evidence="5">
    <location>
        <begin position="488"/>
        <end position="538"/>
    </location>
</feature>
<dbReference type="PANTHER" id="PTHR13213">
    <property type="entry name" value="MYB-BINDING PROTEIN 1A FAMILY MEMBER"/>
    <property type="match status" value="1"/>
</dbReference>
<proteinExistence type="predicted"/>
<keyword evidence="2" id="KW-0547">Nucleotide-binding</keyword>
<feature type="compositionally biased region" description="Acidic residues" evidence="5">
    <location>
        <begin position="493"/>
        <end position="526"/>
    </location>
</feature>
<accession>A0ABR2ELB7</accession>
<keyword evidence="3" id="KW-0067">ATP-binding</keyword>
<dbReference type="InterPro" id="IPR007015">
    <property type="entry name" value="DNA_pol_V/MYBBP1A"/>
</dbReference>
<evidence type="ECO:0000313" key="7">
    <source>
        <dbReference type="Proteomes" id="UP001472677"/>
    </source>
</evidence>
<dbReference type="Gene3D" id="2.60.34.10">
    <property type="entry name" value="Substrate Binding Domain Of DNAk, Chain A, domain 1"/>
    <property type="match status" value="1"/>
</dbReference>
<dbReference type="Proteomes" id="UP001472677">
    <property type="component" value="Unassembled WGS sequence"/>
</dbReference>
<dbReference type="EMBL" id="JBBPBM010000012">
    <property type="protein sequence ID" value="KAK8562785.1"/>
    <property type="molecule type" value="Genomic_DNA"/>
</dbReference>
<organism evidence="6 7">
    <name type="scientific">Hibiscus sabdariffa</name>
    <name type="common">roselle</name>
    <dbReference type="NCBI Taxonomy" id="183260"/>
    <lineage>
        <taxon>Eukaryota</taxon>
        <taxon>Viridiplantae</taxon>
        <taxon>Streptophyta</taxon>
        <taxon>Embryophyta</taxon>
        <taxon>Tracheophyta</taxon>
        <taxon>Spermatophyta</taxon>
        <taxon>Magnoliopsida</taxon>
        <taxon>eudicotyledons</taxon>
        <taxon>Gunneridae</taxon>
        <taxon>Pentapetalae</taxon>
        <taxon>rosids</taxon>
        <taxon>malvids</taxon>
        <taxon>Malvales</taxon>
        <taxon>Malvaceae</taxon>
        <taxon>Malvoideae</taxon>
        <taxon>Hibiscus</taxon>
    </lineage>
</organism>
<sequence length="811" mass="91012">MGAAIQGGILRGDVKELLLLDVTPLSLGIETLGGVFTRLINRNTIIPTKKSQVFSTAVDNQTQVGIKVLQGEREMAADNKMLGEFDLLPAEALLDHILEAPGITQWFQEAVDVGKPDALLLALKIHEKLPIDSTSFGNPMSNPFNLSKLFSADYLSYIDNCIKTKDAVLVSRSLRKHRNGRRSNSSKEVIVKNAQYFCEKHNNVKFNCITKTKTIRDLMAEFKTKSGCMLIVENLINLFLDEGHASDEPPGQNQTIGEDSEISSIEEYDSIGLVDDVDFLKGWVIESLSDILKHLKLDPKAKFRVQKEILKFLDVQGLFFASLGNEVTLFELEEKFRWPKATNSSALCKMCIEKLQSMLVNVQKERNCELNVDAIKLHALRYVLILLLLQVFLGPREFSDVASKLIICCKNVSTSCRDIGSNGEDDLDNDPTLELTDVLVDTLVSLSPHSSAPKRSVIEQVFKFCGDATDEGLMCMLWIVKQSLKPARHQEAGSEDDDDDDDEEDANILDANEDEDVDEGEDETGETAESNRQSDDSEALVDTCFYDSDGGMDDEAMFRMNLLKLRVLSLPEFTCMKIEVRVAFELSFTKYRMLPILMVNLQFRNILKEKKLPADGSMQLSVLESLLEKNLRLASKSFKIKKFTTTISKKKLLASSNRRKMIGSLVRDSTYWILKIIEARSYSDSELEGVYGILKGSLMRKGSSAKSDYRRVESLDLVIGVLKSQVPMISNISNRHISKKTLKRHLRNLGRLIKMLASRMPEKKSRKTEVHNFCGKIFRMISTLGLNKAFLRCLGPDAHVACESQLGPIFA</sequence>
<comment type="subcellular location">
    <subcellularLocation>
        <location evidence="1">Nucleus</location>
    </subcellularLocation>
</comment>
<dbReference type="PANTHER" id="PTHR13213:SF2">
    <property type="entry name" value="MYB-BINDING PROTEIN 1A"/>
    <property type="match status" value="1"/>
</dbReference>
<dbReference type="SUPFAM" id="SSF100920">
    <property type="entry name" value="Heat shock protein 70kD (HSP70), peptide-binding domain"/>
    <property type="match status" value="1"/>
</dbReference>
<dbReference type="Pfam" id="PF04931">
    <property type="entry name" value="DNA_pol_phi"/>
    <property type="match status" value="2"/>
</dbReference>
<keyword evidence="7" id="KW-1185">Reference proteome</keyword>
<dbReference type="InterPro" id="IPR029047">
    <property type="entry name" value="HSP70_peptide-bd_sf"/>
</dbReference>
<evidence type="ECO:0000256" key="2">
    <source>
        <dbReference type="ARBA" id="ARBA00022741"/>
    </source>
</evidence>
<evidence type="ECO:0000313" key="6">
    <source>
        <dbReference type="EMBL" id="KAK8562785.1"/>
    </source>
</evidence>
<name>A0ABR2ELB7_9ROSI</name>
<comment type="caution">
    <text evidence="6">The sequence shown here is derived from an EMBL/GenBank/DDBJ whole genome shotgun (WGS) entry which is preliminary data.</text>
</comment>
<evidence type="ECO:0000256" key="4">
    <source>
        <dbReference type="ARBA" id="ARBA00023242"/>
    </source>
</evidence>
<evidence type="ECO:0000256" key="5">
    <source>
        <dbReference type="SAM" id="MobiDB-lite"/>
    </source>
</evidence>
<dbReference type="InterPro" id="IPR013126">
    <property type="entry name" value="Hsp_70_fam"/>
</dbReference>
<gene>
    <name evidence="6" type="ORF">V6N12_010855</name>
</gene>